<dbReference type="PANTHER" id="PTHR18964:SF149">
    <property type="entry name" value="BIFUNCTIONAL UDP-N-ACETYLGLUCOSAMINE 2-EPIMERASE_N-ACETYLMANNOSAMINE KINASE"/>
    <property type="match status" value="1"/>
</dbReference>
<dbReference type="EC" id="2.7.1.2" evidence="2"/>
<dbReference type="KEGG" id="aagg:ETAA8_44420"/>
<dbReference type="SUPFAM" id="SSF53067">
    <property type="entry name" value="Actin-like ATPase domain"/>
    <property type="match status" value="1"/>
</dbReference>
<evidence type="ECO:0000313" key="2">
    <source>
        <dbReference type="EMBL" id="QDU29333.1"/>
    </source>
</evidence>
<keyword evidence="2" id="KW-0418">Kinase</keyword>
<gene>
    <name evidence="2" type="primary">glcK_2</name>
    <name evidence="2" type="ORF">ETAA8_44420</name>
</gene>
<dbReference type="Gene3D" id="3.30.420.40">
    <property type="match status" value="2"/>
</dbReference>
<comment type="similarity">
    <text evidence="1">Belongs to the ROK (NagC/XylR) family.</text>
</comment>
<protein>
    <submittedName>
        <fullName evidence="2">Glucokinase</fullName>
        <ecNumber evidence="2">2.7.1.2</ecNumber>
    </submittedName>
</protein>
<reference evidence="2 3" key="1">
    <citation type="submission" date="2019-02" db="EMBL/GenBank/DDBJ databases">
        <title>Deep-cultivation of Planctomycetes and their phenomic and genomic characterization uncovers novel biology.</title>
        <authorList>
            <person name="Wiegand S."/>
            <person name="Jogler M."/>
            <person name="Boedeker C."/>
            <person name="Pinto D."/>
            <person name="Vollmers J."/>
            <person name="Rivas-Marin E."/>
            <person name="Kohn T."/>
            <person name="Peeters S.H."/>
            <person name="Heuer A."/>
            <person name="Rast P."/>
            <person name="Oberbeckmann S."/>
            <person name="Bunk B."/>
            <person name="Jeske O."/>
            <person name="Meyerdierks A."/>
            <person name="Storesund J.E."/>
            <person name="Kallscheuer N."/>
            <person name="Luecker S."/>
            <person name="Lage O.M."/>
            <person name="Pohl T."/>
            <person name="Merkel B.J."/>
            <person name="Hornburger P."/>
            <person name="Mueller R.-W."/>
            <person name="Bruemmer F."/>
            <person name="Labrenz M."/>
            <person name="Spormann A.M."/>
            <person name="Op den Camp H."/>
            <person name="Overmann J."/>
            <person name="Amann R."/>
            <person name="Jetten M.S.M."/>
            <person name="Mascher T."/>
            <person name="Medema M.H."/>
            <person name="Devos D.P."/>
            <person name="Kaster A.-K."/>
            <person name="Ovreas L."/>
            <person name="Rohde M."/>
            <person name="Galperin M.Y."/>
            <person name="Jogler C."/>
        </authorList>
    </citation>
    <scope>NUCLEOTIDE SEQUENCE [LARGE SCALE GENOMIC DNA]</scope>
    <source>
        <strain evidence="2 3">ETA_A8</strain>
    </source>
</reference>
<keyword evidence="3" id="KW-1185">Reference proteome</keyword>
<sequence length="346" mass="36946">MSTAHVKTVSPAEAKRPLFLGIDVGGTNIKLGVVDDLGRTLTLTKVPTHEEEGPEAALQRCRTATDAMMRAMDLGRSDLSAIGLATPGTMDIPSGMLVEPHNLPHWYHFPIRDRVGQIWGLPTSYANDANAAAYGEFWVGGGQQYHSIIMLTLGTGVGGGIIIGDLSIDGENSCGSECGHIIIDCNPTARMCGCGKRGHLEAYCSATGLLAHTGALLEKGPKTTLLDRISEADPLTPKMIAEEAERGDKFSLDLIDELAMYLGFGVVSLIHTIDPAVVLLGGAMNFGGSDHPLGRRFLERVRSIVRDHAFPIPAQRTTIDFALLEGEAGYIGAAGIARLAWHQKKK</sequence>
<dbReference type="GO" id="GO:0004340">
    <property type="term" value="F:glucokinase activity"/>
    <property type="evidence" value="ECO:0007669"/>
    <property type="project" value="UniProtKB-EC"/>
</dbReference>
<name>A0A517YGH6_9BACT</name>
<dbReference type="AlphaFoldDB" id="A0A517YGH6"/>
<dbReference type="InterPro" id="IPR000600">
    <property type="entry name" value="ROK"/>
</dbReference>
<evidence type="ECO:0000256" key="1">
    <source>
        <dbReference type="ARBA" id="ARBA00006479"/>
    </source>
</evidence>
<dbReference type="OrthoDB" id="9795247at2"/>
<dbReference type="Pfam" id="PF00480">
    <property type="entry name" value="ROK"/>
    <property type="match status" value="1"/>
</dbReference>
<dbReference type="RefSeq" id="WP_145092993.1">
    <property type="nucleotide sequence ID" value="NZ_CP036274.1"/>
</dbReference>
<accession>A0A517YGH6</accession>
<dbReference type="PANTHER" id="PTHR18964">
    <property type="entry name" value="ROK (REPRESSOR, ORF, KINASE) FAMILY"/>
    <property type="match status" value="1"/>
</dbReference>
<organism evidence="2 3">
    <name type="scientific">Anatilimnocola aggregata</name>
    <dbReference type="NCBI Taxonomy" id="2528021"/>
    <lineage>
        <taxon>Bacteria</taxon>
        <taxon>Pseudomonadati</taxon>
        <taxon>Planctomycetota</taxon>
        <taxon>Planctomycetia</taxon>
        <taxon>Pirellulales</taxon>
        <taxon>Pirellulaceae</taxon>
        <taxon>Anatilimnocola</taxon>
    </lineage>
</organism>
<dbReference type="EMBL" id="CP036274">
    <property type="protein sequence ID" value="QDU29333.1"/>
    <property type="molecule type" value="Genomic_DNA"/>
</dbReference>
<keyword evidence="2" id="KW-0808">Transferase</keyword>
<dbReference type="InterPro" id="IPR043129">
    <property type="entry name" value="ATPase_NBD"/>
</dbReference>
<proteinExistence type="inferred from homology"/>
<dbReference type="Proteomes" id="UP000315017">
    <property type="component" value="Chromosome"/>
</dbReference>
<evidence type="ECO:0000313" key="3">
    <source>
        <dbReference type="Proteomes" id="UP000315017"/>
    </source>
</evidence>